<feature type="compositionally biased region" description="Acidic residues" evidence="1">
    <location>
        <begin position="127"/>
        <end position="136"/>
    </location>
</feature>
<feature type="compositionally biased region" description="Basic and acidic residues" evidence="1">
    <location>
        <begin position="214"/>
        <end position="228"/>
    </location>
</feature>
<feature type="compositionally biased region" description="Low complexity" evidence="1">
    <location>
        <begin position="144"/>
        <end position="170"/>
    </location>
</feature>
<dbReference type="InterPro" id="IPR011723">
    <property type="entry name" value="Znf/thioredoxin_put"/>
</dbReference>
<evidence type="ECO:0000313" key="4">
    <source>
        <dbReference type="Proteomes" id="UP000238392"/>
    </source>
</evidence>
<proteinExistence type="predicted"/>
<evidence type="ECO:0000256" key="1">
    <source>
        <dbReference type="SAM" id="MobiDB-lite"/>
    </source>
</evidence>
<protein>
    <submittedName>
        <fullName evidence="3">Putative Zn finger-like uncharacterized protein</fullName>
    </submittedName>
</protein>
<dbReference type="NCBIfam" id="TIGR02098">
    <property type="entry name" value="MJ0042_CXXC"/>
    <property type="match status" value="1"/>
</dbReference>
<name>A0A2T0X030_9RHOB</name>
<dbReference type="EMBL" id="PVTQ01000002">
    <property type="protein sequence ID" value="PRY92290.1"/>
    <property type="molecule type" value="Genomic_DNA"/>
</dbReference>
<feature type="compositionally biased region" description="Acidic residues" evidence="1">
    <location>
        <begin position="91"/>
        <end position="101"/>
    </location>
</feature>
<dbReference type="Proteomes" id="UP000238392">
    <property type="component" value="Unassembled WGS sequence"/>
</dbReference>
<feature type="compositionally biased region" description="Basic and acidic residues" evidence="1">
    <location>
        <begin position="171"/>
        <end position="201"/>
    </location>
</feature>
<keyword evidence="4" id="KW-1185">Reference proteome</keyword>
<evidence type="ECO:0000259" key="2">
    <source>
        <dbReference type="Pfam" id="PF13717"/>
    </source>
</evidence>
<reference evidence="3 4" key="1">
    <citation type="submission" date="2018-03" db="EMBL/GenBank/DDBJ databases">
        <title>Genomic Encyclopedia of Archaeal and Bacterial Type Strains, Phase II (KMG-II): from individual species to whole genera.</title>
        <authorList>
            <person name="Goeker M."/>
        </authorList>
    </citation>
    <scope>NUCLEOTIDE SEQUENCE [LARGE SCALE GENOMIC DNA]</scope>
    <source>
        <strain evidence="3 4">DSM 100212</strain>
    </source>
</reference>
<gene>
    <name evidence="3" type="ORF">CLV74_102205</name>
</gene>
<sequence>MRLTCPNCGAIYEVPDNVIPEDGRDVQCSNCAVTWFQHPAGWEEPEDDLPDDDTSAGGTEDPVQATGTEPLPQDPIPAEEPEPVPAQQDPEPQDAPDEAPLPEDPVPADTPQETPSETAAPGSDDTAGAEELEPEELLARLEAAEAAANEATTEEAPSVPPAAAAAAATATRRELDPAIRDLLREEAEYESQMRAKDKQADPIETQPDLGLTDPPRRRVIRVERHKIDDQDEPEAQPEAVDEESTPEKPSNSRRDLLPDIEDINSTLRGRDRLQGPTTVGELMEDPEETRSGFRSGFFLTVLFALVLGAVYLQSTPLSKAMPAAAPTLQNYVENVDQARGWLDTRARGVVTWLDSFSSEAAETKE</sequence>
<accession>A0A2T0X030</accession>
<organism evidence="3 4">
    <name type="scientific">Donghicola tyrosinivorans</name>
    <dbReference type="NCBI Taxonomy" id="1652492"/>
    <lineage>
        <taxon>Bacteria</taxon>
        <taxon>Pseudomonadati</taxon>
        <taxon>Pseudomonadota</taxon>
        <taxon>Alphaproteobacteria</taxon>
        <taxon>Rhodobacterales</taxon>
        <taxon>Roseobacteraceae</taxon>
        <taxon>Donghicola</taxon>
    </lineage>
</organism>
<evidence type="ECO:0000313" key="3">
    <source>
        <dbReference type="EMBL" id="PRY92290.1"/>
    </source>
</evidence>
<dbReference type="RefSeq" id="WP_106262818.1">
    <property type="nucleotide sequence ID" value="NZ_PVTQ01000002.1"/>
</dbReference>
<dbReference type="OrthoDB" id="7159357at2"/>
<feature type="domain" description="Zinc finger/thioredoxin putative" evidence="2">
    <location>
        <begin position="1"/>
        <end position="35"/>
    </location>
</feature>
<dbReference type="Pfam" id="PF13717">
    <property type="entry name" value="Zn_ribbon_4"/>
    <property type="match status" value="1"/>
</dbReference>
<feature type="compositionally biased region" description="Acidic residues" evidence="1">
    <location>
        <begin position="43"/>
        <end position="54"/>
    </location>
</feature>
<comment type="caution">
    <text evidence="3">The sequence shown here is derived from an EMBL/GenBank/DDBJ whole genome shotgun (WGS) entry which is preliminary data.</text>
</comment>
<dbReference type="AlphaFoldDB" id="A0A2T0X030"/>
<feature type="compositionally biased region" description="Acidic residues" evidence="1">
    <location>
        <begin position="229"/>
        <end position="244"/>
    </location>
</feature>
<feature type="region of interest" description="Disordered" evidence="1">
    <location>
        <begin position="39"/>
        <end position="279"/>
    </location>
</feature>